<dbReference type="InterPro" id="IPR051609">
    <property type="entry name" value="NmrA/Isoflavone_reductase-like"/>
</dbReference>
<evidence type="ECO:0000259" key="3">
    <source>
        <dbReference type="Pfam" id="PF05368"/>
    </source>
</evidence>
<reference evidence="4 5" key="1">
    <citation type="submission" date="2015-04" db="EMBL/GenBank/DDBJ databases">
        <title>Complete genome sequence of Schizopora paradoxa KUC8140, a cosmopolitan wood degrader in East Asia.</title>
        <authorList>
            <consortium name="DOE Joint Genome Institute"/>
            <person name="Min B."/>
            <person name="Park H."/>
            <person name="Jang Y."/>
            <person name="Kim J.-J."/>
            <person name="Kim K.H."/>
            <person name="Pangilinan J."/>
            <person name="Lipzen A."/>
            <person name="Riley R."/>
            <person name="Grigoriev I.V."/>
            <person name="Spatafora J.W."/>
            <person name="Choi I.-G."/>
        </authorList>
    </citation>
    <scope>NUCLEOTIDE SEQUENCE [LARGE SCALE GENOMIC DNA]</scope>
    <source>
        <strain evidence="4 5">KUC8140</strain>
    </source>
</reference>
<dbReference type="PANTHER" id="PTHR47706:SF9">
    <property type="entry name" value="NMRA-LIKE DOMAIN-CONTAINING PROTEIN-RELATED"/>
    <property type="match status" value="1"/>
</dbReference>
<dbReference type="EMBL" id="KQ085989">
    <property type="protein sequence ID" value="KLO11941.1"/>
    <property type="molecule type" value="Genomic_DNA"/>
</dbReference>
<sequence length="317" mass="34659">MSNSASKQTVFILGGTGTTGASVVNGLLDSGKYHVVIGVRPASLSKPEVLKLQERGVEVRAVELDAAPATIDAALKGVDTVIFATPFSETDKQPRWADAAKRVGVKRFVPDDWATPCERGVRKMYDQKASIRDYIKSIGLGYTFIDVGLWAVLALPEDKSESQDIFLPSKSHRITGSGDVKCAITHIPDIGRFVAEIIADDHTLNQYVFCWGDEKTQNEVWDIARKVKLELTGEPLKATPKIETEEEVLQKVKDAKDGTVDQMGSEYVLSICIRGDNTVENAKKPGYGGAMDARELYPNLKVLTVEEVARLVYGKSA</sequence>
<dbReference type="Proteomes" id="UP000053477">
    <property type="component" value="Unassembled WGS sequence"/>
</dbReference>
<dbReference type="Gene3D" id="3.40.50.720">
    <property type="entry name" value="NAD(P)-binding Rossmann-like Domain"/>
    <property type="match status" value="1"/>
</dbReference>
<evidence type="ECO:0000313" key="5">
    <source>
        <dbReference type="Proteomes" id="UP000053477"/>
    </source>
</evidence>
<keyword evidence="1" id="KW-0521">NADP</keyword>
<dbReference type="PANTHER" id="PTHR47706">
    <property type="entry name" value="NMRA-LIKE FAMILY PROTEIN"/>
    <property type="match status" value="1"/>
</dbReference>
<dbReference type="SUPFAM" id="SSF51735">
    <property type="entry name" value="NAD(P)-binding Rossmann-fold domains"/>
    <property type="match status" value="1"/>
</dbReference>
<keyword evidence="2" id="KW-0560">Oxidoreductase</keyword>
<evidence type="ECO:0000256" key="2">
    <source>
        <dbReference type="ARBA" id="ARBA00023002"/>
    </source>
</evidence>
<dbReference type="GO" id="GO:0016491">
    <property type="term" value="F:oxidoreductase activity"/>
    <property type="evidence" value="ECO:0007669"/>
    <property type="project" value="UniProtKB-KW"/>
</dbReference>
<evidence type="ECO:0000256" key="1">
    <source>
        <dbReference type="ARBA" id="ARBA00022857"/>
    </source>
</evidence>
<dbReference type="Pfam" id="PF05368">
    <property type="entry name" value="NmrA"/>
    <property type="match status" value="1"/>
</dbReference>
<dbReference type="InParanoid" id="A0A0H2S4W8"/>
<protein>
    <submittedName>
        <fullName evidence="4">NAD(P)-binding protein</fullName>
    </submittedName>
</protein>
<proteinExistence type="predicted"/>
<accession>A0A0H2S4W8</accession>
<dbReference type="OrthoDB" id="2798875at2759"/>
<evidence type="ECO:0000313" key="4">
    <source>
        <dbReference type="EMBL" id="KLO11941.1"/>
    </source>
</evidence>
<organism evidence="4 5">
    <name type="scientific">Schizopora paradoxa</name>
    <dbReference type="NCBI Taxonomy" id="27342"/>
    <lineage>
        <taxon>Eukaryota</taxon>
        <taxon>Fungi</taxon>
        <taxon>Dikarya</taxon>
        <taxon>Basidiomycota</taxon>
        <taxon>Agaricomycotina</taxon>
        <taxon>Agaricomycetes</taxon>
        <taxon>Hymenochaetales</taxon>
        <taxon>Schizoporaceae</taxon>
        <taxon>Schizopora</taxon>
    </lineage>
</organism>
<feature type="domain" description="NmrA-like" evidence="3">
    <location>
        <begin position="7"/>
        <end position="307"/>
    </location>
</feature>
<dbReference type="Gene3D" id="3.90.25.10">
    <property type="entry name" value="UDP-galactose 4-epimerase, domain 1"/>
    <property type="match status" value="1"/>
</dbReference>
<dbReference type="AlphaFoldDB" id="A0A0H2S4W8"/>
<dbReference type="InterPro" id="IPR008030">
    <property type="entry name" value="NmrA-like"/>
</dbReference>
<dbReference type="InterPro" id="IPR036291">
    <property type="entry name" value="NAD(P)-bd_dom_sf"/>
</dbReference>
<dbReference type="STRING" id="27342.A0A0H2S4W8"/>
<keyword evidence="5" id="KW-1185">Reference proteome</keyword>
<gene>
    <name evidence="4" type="ORF">SCHPADRAFT_941671</name>
</gene>
<name>A0A0H2S4W8_9AGAM</name>